<evidence type="ECO:0000313" key="1">
    <source>
        <dbReference type="EMBL" id="MFI7443382.1"/>
    </source>
</evidence>
<dbReference type="Proteomes" id="UP001612928">
    <property type="component" value="Unassembled WGS sequence"/>
</dbReference>
<protein>
    <submittedName>
        <fullName evidence="1">YbaB/EbfC family nucleoid-associated protein</fullName>
    </submittedName>
</protein>
<comment type="caution">
    <text evidence="1">The sequence shown here is derived from an EMBL/GenBank/DDBJ whole genome shotgun (WGS) entry which is preliminary data.</text>
</comment>
<dbReference type="RefSeq" id="WP_101787076.1">
    <property type="nucleotide sequence ID" value="NZ_JBITMB010000006.1"/>
</dbReference>
<dbReference type="InterPro" id="IPR036894">
    <property type="entry name" value="YbaB-like_sf"/>
</dbReference>
<organism evidence="1 2">
    <name type="scientific">Nonomuraea indica</name>
    <dbReference type="NCBI Taxonomy" id="1581193"/>
    <lineage>
        <taxon>Bacteria</taxon>
        <taxon>Bacillati</taxon>
        <taxon>Actinomycetota</taxon>
        <taxon>Actinomycetes</taxon>
        <taxon>Streptosporangiales</taxon>
        <taxon>Streptosporangiaceae</taxon>
        <taxon>Nonomuraea</taxon>
    </lineage>
</organism>
<dbReference type="SUPFAM" id="SSF82607">
    <property type="entry name" value="YbaB-like"/>
    <property type="match status" value="1"/>
</dbReference>
<accession>A0ABW8AA63</accession>
<proteinExistence type="predicted"/>
<dbReference type="Gene3D" id="3.30.1310.10">
    <property type="entry name" value="Nucleoid-associated protein YbaB-like domain"/>
    <property type="match status" value="1"/>
</dbReference>
<evidence type="ECO:0000313" key="2">
    <source>
        <dbReference type="Proteomes" id="UP001612928"/>
    </source>
</evidence>
<name>A0ABW8AA63_9ACTN</name>
<keyword evidence="2" id="KW-1185">Reference proteome</keyword>
<sequence length="106" mass="11270">MTTPRSGDPEIDRMLAQLAEQTELLEEVGRSLEAARGHGAAADGLVEVEVLASGGLAALRIAPRAMRLGSEELAEAIMEAARRAEEDVTGQTFAATRRLLSEPEGR</sequence>
<reference evidence="1 2" key="1">
    <citation type="submission" date="2024-10" db="EMBL/GenBank/DDBJ databases">
        <title>The Natural Products Discovery Center: Release of the First 8490 Sequenced Strains for Exploring Actinobacteria Biosynthetic Diversity.</title>
        <authorList>
            <person name="Kalkreuter E."/>
            <person name="Kautsar S.A."/>
            <person name="Yang D."/>
            <person name="Bader C.D."/>
            <person name="Teijaro C.N."/>
            <person name="Fluegel L."/>
            <person name="Davis C.M."/>
            <person name="Simpson J.R."/>
            <person name="Lauterbach L."/>
            <person name="Steele A.D."/>
            <person name="Gui C."/>
            <person name="Meng S."/>
            <person name="Li G."/>
            <person name="Viehrig K."/>
            <person name="Ye F."/>
            <person name="Su P."/>
            <person name="Kiefer A.F."/>
            <person name="Nichols A."/>
            <person name="Cepeda A.J."/>
            <person name="Yan W."/>
            <person name="Fan B."/>
            <person name="Jiang Y."/>
            <person name="Adhikari A."/>
            <person name="Zheng C.-J."/>
            <person name="Schuster L."/>
            <person name="Cowan T.M."/>
            <person name="Smanski M.J."/>
            <person name="Chevrette M.G."/>
            <person name="De Carvalho L.P.S."/>
            <person name="Shen B."/>
        </authorList>
    </citation>
    <scope>NUCLEOTIDE SEQUENCE [LARGE SCALE GENOMIC DNA]</scope>
    <source>
        <strain evidence="1 2">NPDC049503</strain>
    </source>
</reference>
<dbReference type="InterPro" id="IPR004401">
    <property type="entry name" value="YbaB/EbfC"/>
</dbReference>
<dbReference type="EMBL" id="JBITMB010000006">
    <property type="protein sequence ID" value="MFI7443382.1"/>
    <property type="molecule type" value="Genomic_DNA"/>
</dbReference>
<gene>
    <name evidence="1" type="ORF">ACIBP5_25720</name>
</gene>
<dbReference type="Pfam" id="PF02575">
    <property type="entry name" value="YbaB_DNA_bd"/>
    <property type="match status" value="1"/>
</dbReference>